<accession>A0ABY8QZ69</accession>
<evidence type="ECO:0000256" key="2">
    <source>
        <dbReference type="ARBA" id="ARBA00023125"/>
    </source>
</evidence>
<dbReference type="Proteomes" id="UP001209083">
    <property type="component" value="Chromosome"/>
</dbReference>
<dbReference type="CDD" id="cd01392">
    <property type="entry name" value="HTH_LacI"/>
    <property type="match status" value="1"/>
</dbReference>
<dbReference type="Gene3D" id="1.10.260.40">
    <property type="entry name" value="lambda repressor-like DNA-binding domains"/>
    <property type="match status" value="1"/>
</dbReference>
<evidence type="ECO:0000313" key="5">
    <source>
        <dbReference type="EMBL" id="WGW13554.1"/>
    </source>
</evidence>
<dbReference type="SUPFAM" id="SSF53822">
    <property type="entry name" value="Periplasmic binding protein-like I"/>
    <property type="match status" value="1"/>
</dbReference>
<evidence type="ECO:0000256" key="1">
    <source>
        <dbReference type="ARBA" id="ARBA00023015"/>
    </source>
</evidence>
<keyword evidence="1" id="KW-0805">Transcription regulation</keyword>
<feature type="domain" description="HTH lacI-type" evidence="4">
    <location>
        <begin position="7"/>
        <end position="61"/>
    </location>
</feature>
<dbReference type="CDD" id="cd06267">
    <property type="entry name" value="PBP1_LacI_sugar_binding-like"/>
    <property type="match status" value="1"/>
</dbReference>
<dbReference type="SUPFAM" id="SSF47413">
    <property type="entry name" value="lambda repressor-like DNA-binding domains"/>
    <property type="match status" value="1"/>
</dbReference>
<reference evidence="5 6" key="1">
    <citation type="submission" date="2023-05" db="EMBL/GenBank/DDBJ databases">
        <title>Lithophilousrod everest ZFBP1038 complete genpme.</title>
        <authorList>
            <person name="Tian M."/>
        </authorList>
    </citation>
    <scope>NUCLEOTIDE SEQUENCE [LARGE SCALE GENOMIC DNA]</scope>
    <source>
        <strain evidence="5 6">ZFBP1038</strain>
    </source>
</reference>
<dbReference type="Pfam" id="PF00356">
    <property type="entry name" value="LacI"/>
    <property type="match status" value="1"/>
</dbReference>
<dbReference type="InterPro" id="IPR010982">
    <property type="entry name" value="Lambda_DNA-bd_dom_sf"/>
</dbReference>
<dbReference type="InterPro" id="IPR046335">
    <property type="entry name" value="LacI/GalR-like_sensor"/>
</dbReference>
<protein>
    <submittedName>
        <fullName evidence="5">LacI family DNA-binding transcriptional regulator</fullName>
    </submittedName>
</protein>
<dbReference type="RefSeq" id="WP_349640377.1">
    <property type="nucleotide sequence ID" value="NZ_CP090958.1"/>
</dbReference>
<name>A0ABY8QZ69_9MICO</name>
<evidence type="ECO:0000259" key="4">
    <source>
        <dbReference type="PROSITE" id="PS50932"/>
    </source>
</evidence>
<dbReference type="GO" id="GO:0003677">
    <property type="term" value="F:DNA binding"/>
    <property type="evidence" value="ECO:0007669"/>
    <property type="project" value="UniProtKB-KW"/>
</dbReference>
<sequence length="337" mass="35530">MSGSSAVTLLDVARAAGVSRTTASAAIAQTGRVSDQTRQHVLRIADSLGYAPNIWARKLRQDRVLSIGLYMPDQVFGRAYYMDFAFGAAEGSHDQGVSLILLARGIEPDDPAMHLLDGVILVDPLDDDPVARSLLGGKLPVVTGEYGPRDLPEPAGVVVTDHQGAVYQLFDHLVDQGALRPALIAPGTNSHWGRAIRTGYANWCAERGRTPLSVQVEFDSTPGDVERASAELLDGATPPDAIVSAPDAAAVGAVAAVRARGLEVGNDVLIASYVDSILMQLSTPPITGVDLRPRSLGRSCAEMLLDVLASERKDAPLLSELPTELNIRASSTHGSSG</sequence>
<dbReference type="PANTHER" id="PTHR30146">
    <property type="entry name" value="LACI-RELATED TRANSCRIPTIONAL REPRESSOR"/>
    <property type="match status" value="1"/>
</dbReference>
<dbReference type="PROSITE" id="PS50932">
    <property type="entry name" value="HTH_LACI_2"/>
    <property type="match status" value="1"/>
</dbReference>
<dbReference type="PROSITE" id="PS00356">
    <property type="entry name" value="HTH_LACI_1"/>
    <property type="match status" value="1"/>
</dbReference>
<evidence type="ECO:0000313" key="6">
    <source>
        <dbReference type="Proteomes" id="UP001209083"/>
    </source>
</evidence>
<gene>
    <name evidence="5" type="ORF">LWF01_07300</name>
</gene>
<dbReference type="InterPro" id="IPR000843">
    <property type="entry name" value="HTH_LacI"/>
</dbReference>
<dbReference type="InterPro" id="IPR028082">
    <property type="entry name" value="Peripla_BP_I"/>
</dbReference>
<proteinExistence type="predicted"/>
<evidence type="ECO:0000256" key="3">
    <source>
        <dbReference type="ARBA" id="ARBA00023163"/>
    </source>
</evidence>
<dbReference type="EMBL" id="CP090958">
    <property type="protein sequence ID" value="WGW13554.1"/>
    <property type="molecule type" value="Genomic_DNA"/>
</dbReference>
<dbReference type="SMART" id="SM00354">
    <property type="entry name" value="HTH_LACI"/>
    <property type="match status" value="1"/>
</dbReference>
<organism evidence="5 6">
    <name type="scientific">Saxibacter everestensis</name>
    <dbReference type="NCBI Taxonomy" id="2909229"/>
    <lineage>
        <taxon>Bacteria</taxon>
        <taxon>Bacillati</taxon>
        <taxon>Actinomycetota</taxon>
        <taxon>Actinomycetes</taxon>
        <taxon>Micrococcales</taxon>
        <taxon>Brevibacteriaceae</taxon>
        <taxon>Saxibacter</taxon>
    </lineage>
</organism>
<dbReference type="Gene3D" id="3.40.50.2300">
    <property type="match status" value="2"/>
</dbReference>
<keyword evidence="3" id="KW-0804">Transcription</keyword>
<dbReference type="PANTHER" id="PTHR30146:SF153">
    <property type="entry name" value="LACTOSE OPERON REPRESSOR"/>
    <property type="match status" value="1"/>
</dbReference>
<keyword evidence="6" id="KW-1185">Reference proteome</keyword>
<dbReference type="Pfam" id="PF13377">
    <property type="entry name" value="Peripla_BP_3"/>
    <property type="match status" value="1"/>
</dbReference>
<keyword evidence="2 5" id="KW-0238">DNA-binding</keyword>